<proteinExistence type="predicted"/>
<name>A0A1H9T3R8_9SPHI</name>
<dbReference type="STRING" id="390241.SAMN04488023_12071"/>
<dbReference type="Proteomes" id="UP000199572">
    <property type="component" value="Unassembled WGS sequence"/>
</dbReference>
<sequence>MSNKGWAARQAIWQAAALVYPSPQNEVTIYLA</sequence>
<organism evidence="1 2">
    <name type="scientific">Pedobacter rhizosphaerae</name>
    <dbReference type="NCBI Taxonomy" id="390241"/>
    <lineage>
        <taxon>Bacteria</taxon>
        <taxon>Pseudomonadati</taxon>
        <taxon>Bacteroidota</taxon>
        <taxon>Sphingobacteriia</taxon>
        <taxon>Sphingobacteriales</taxon>
        <taxon>Sphingobacteriaceae</taxon>
        <taxon>Pedobacter</taxon>
    </lineage>
</organism>
<dbReference type="EMBL" id="FOGG01000020">
    <property type="protein sequence ID" value="SER91644.1"/>
    <property type="molecule type" value="Genomic_DNA"/>
</dbReference>
<evidence type="ECO:0000313" key="1">
    <source>
        <dbReference type="EMBL" id="SER91644.1"/>
    </source>
</evidence>
<gene>
    <name evidence="1" type="ORF">SAMN04488023_12071</name>
</gene>
<evidence type="ECO:0000313" key="2">
    <source>
        <dbReference type="Proteomes" id="UP000199572"/>
    </source>
</evidence>
<accession>A0A1H9T3R8</accession>
<protein>
    <submittedName>
        <fullName evidence="1">Uncharacterized protein</fullName>
    </submittedName>
</protein>
<keyword evidence="2" id="KW-1185">Reference proteome</keyword>
<dbReference type="AlphaFoldDB" id="A0A1H9T3R8"/>
<reference evidence="1 2" key="1">
    <citation type="submission" date="2016-10" db="EMBL/GenBank/DDBJ databases">
        <authorList>
            <person name="de Groot N.N."/>
        </authorList>
    </citation>
    <scope>NUCLEOTIDE SEQUENCE [LARGE SCALE GENOMIC DNA]</scope>
    <source>
        <strain evidence="1 2">DSM 18610</strain>
    </source>
</reference>